<dbReference type="SMR" id="A0A1I7RN80"/>
<dbReference type="InterPro" id="IPR000306">
    <property type="entry name" value="Znf_FYVE"/>
</dbReference>
<dbReference type="PROSITE" id="PS50178">
    <property type="entry name" value="ZF_FYVE"/>
    <property type="match status" value="1"/>
</dbReference>
<dbReference type="Pfam" id="PF01363">
    <property type="entry name" value="FYVE"/>
    <property type="match status" value="1"/>
</dbReference>
<keyword evidence="11" id="KW-1185">Reference proteome</keyword>
<evidence type="ECO:0000313" key="10">
    <source>
        <dbReference type="Proteomes" id="UP000095284"/>
    </source>
</evidence>
<keyword evidence="3" id="KW-0862">Zinc</keyword>
<sequence>MSYLPNVLTSFDRSFRSKHDFNASKENEKKNLLTITKLVLNTFLERSIKGKRNFEADSQELSDLLIMLEKILLHGLKKSVMKKPEQLLWEAILATGNVRRDLGECVSCISGLESLITPIVRLRAFLRLSVMQKKLGEYIQLFLSSESFLKAYEPSALVKEDEIESLAGSLLGLGVFDCNLVLDYDHLREQTIVFDLAPYVKIPTIMTSPEYQSITEEEEELKTILDQKNYLEEHNRQLIARLEAITNISKESPSVDKSLIFTGRIRDLESNVETLNQKLVKKEEALRAANLLATKRLSDNRKLEKKLNELQEKLAEFQLRRDENWVEKEKLATLSFQQLVSSETRDPDENLLKAELDRKAEEIAELSFVLSEKQKELNKYMEKASRLENRCVLLQEQADSSFSLEAELNELKSRLEEADEKARDSERALEELGGHLSESKLKVIELKEELLPLSEAEWKKDREVSNCKICDLAFSVTQRKHHCRKCGWIFCHGCSDFRIKLPSSSKPTRVCEHCYVLLRSSGSFGSSN</sequence>
<dbReference type="eggNOG" id="KOG4381">
    <property type="taxonomic scope" value="Eukaryota"/>
</dbReference>
<evidence type="ECO:0000313" key="11">
    <source>
        <dbReference type="Proteomes" id="UP000659654"/>
    </source>
</evidence>
<name>A0A1I7RN80_BURXY</name>
<dbReference type="InterPro" id="IPR047335">
    <property type="entry name" value="RUFY1-3"/>
</dbReference>
<evidence type="ECO:0000256" key="4">
    <source>
        <dbReference type="ARBA" id="ARBA00023054"/>
    </source>
</evidence>
<evidence type="ECO:0000259" key="7">
    <source>
        <dbReference type="PROSITE" id="PS50178"/>
    </source>
</evidence>
<dbReference type="Gene3D" id="1.20.58.900">
    <property type="match status" value="1"/>
</dbReference>
<dbReference type="EMBL" id="CAJFCV020000005">
    <property type="protein sequence ID" value="CAG9123737.1"/>
    <property type="molecule type" value="Genomic_DNA"/>
</dbReference>
<evidence type="ECO:0000256" key="5">
    <source>
        <dbReference type="PROSITE-ProRule" id="PRU00091"/>
    </source>
</evidence>
<dbReference type="PANTHER" id="PTHR45956">
    <property type="entry name" value="RUN AND FYVE DOMAIN-CONTAINING PROTEIN 2-LIKE PROTEIN"/>
    <property type="match status" value="1"/>
</dbReference>
<dbReference type="GO" id="GO:0005737">
    <property type="term" value="C:cytoplasm"/>
    <property type="evidence" value="ECO:0007669"/>
    <property type="project" value="TreeGrafter"/>
</dbReference>
<dbReference type="OrthoDB" id="79871at2759"/>
<dbReference type="InterPro" id="IPR004012">
    <property type="entry name" value="Run_dom"/>
</dbReference>
<reference evidence="12" key="1">
    <citation type="submission" date="2016-11" db="UniProtKB">
        <authorList>
            <consortium name="WormBaseParasite"/>
        </authorList>
    </citation>
    <scope>IDENTIFICATION</scope>
</reference>
<keyword evidence="1" id="KW-0479">Metal-binding</keyword>
<dbReference type="AlphaFoldDB" id="A0A1I7RN80"/>
<dbReference type="GO" id="GO:0008270">
    <property type="term" value="F:zinc ion binding"/>
    <property type="evidence" value="ECO:0007669"/>
    <property type="project" value="UniProtKB-KW"/>
</dbReference>
<reference evidence="9" key="2">
    <citation type="submission" date="2020-09" db="EMBL/GenBank/DDBJ databases">
        <authorList>
            <person name="Kikuchi T."/>
        </authorList>
    </citation>
    <scope>NUCLEOTIDE SEQUENCE</scope>
    <source>
        <strain evidence="9">Ka4C1</strain>
    </source>
</reference>
<dbReference type="CDD" id="cd15721">
    <property type="entry name" value="FYVE_RUFY1_like"/>
    <property type="match status" value="1"/>
</dbReference>
<dbReference type="SUPFAM" id="SSF140741">
    <property type="entry name" value="RUN domain-like"/>
    <property type="match status" value="1"/>
</dbReference>
<accession>A0A1I7RN80</accession>
<evidence type="ECO:0000256" key="3">
    <source>
        <dbReference type="ARBA" id="ARBA00022833"/>
    </source>
</evidence>
<dbReference type="InterPro" id="IPR013083">
    <property type="entry name" value="Znf_RING/FYVE/PHD"/>
</dbReference>
<dbReference type="SMART" id="SM00593">
    <property type="entry name" value="RUN"/>
    <property type="match status" value="1"/>
</dbReference>
<dbReference type="Proteomes" id="UP000659654">
    <property type="component" value="Unassembled WGS sequence"/>
</dbReference>
<dbReference type="SUPFAM" id="SSF57903">
    <property type="entry name" value="FYVE/PHD zinc finger"/>
    <property type="match status" value="1"/>
</dbReference>
<dbReference type="SMART" id="SM00064">
    <property type="entry name" value="FYVE"/>
    <property type="match status" value="1"/>
</dbReference>
<organism evidence="10 12">
    <name type="scientific">Bursaphelenchus xylophilus</name>
    <name type="common">Pinewood nematode worm</name>
    <name type="synonym">Aphelenchoides xylophilus</name>
    <dbReference type="NCBI Taxonomy" id="6326"/>
    <lineage>
        <taxon>Eukaryota</taxon>
        <taxon>Metazoa</taxon>
        <taxon>Ecdysozoa</taxon>
        <taxon>Nematoda</taxon>
        <taxon>Chromadorea</taxon>
        <taxon>Rhabditida</taxon>
        <taxon>Tylenchina</taxon>
        <taxon>Tylenchomorpha</taxon>
        <taxon>Aphelenchoidea</taxon>
        <taxon>Aphelenchoididae</taxon>
        <taxon>Bursaphelenchus</taxon>
    </lineage>
</organism>
<dbReference type="Proteomes" id="UP000095284">
    <property type="component" value="Unplaced"/>
</dbReference>
<dbReference type="EMBL" id="CAJFDI010000005">
    <property type="protein sequence ID" value="CAD5232003.1"/>
    <property type="molecule type" value="Genomic_DNA"/>
</dbReference>
<gene>
    <name evidence="9" type="ORF">BXYJ_LOCUS12094</name>
</gene>
<dbReference type="Pfam" id="PF02759">
    <property type="entry name" value="RUN"/>
    <property type="match status" value="1"/>
</dbReference>
<feature type="coiled-coil region" evidence="6">
    <location>
        <begin position="265"/>
        <end position="320"/>
    </location>
</feature>
<keyword evidence="2 5" id="KW-0863">Zinc-finger</keyword>
<keyword evidence="4 6" id="KW-0175">Coiled coil</keyword>
<proteinExistence type="predicted"/>
<feature type="coiled-coil region" evidence="6">
    <location>
        <begin position="370"/>
        <end position="435"/>
    </location>
</feature>
<dbReference type="InterPro" id="IPR037213">
    <property type="entry name" value="Run_dom_sf"/>
</dbReference>
<evidence type="ECO:0000256" key="6">
    <source>
        <dbReference type="SAM" id="Coils"/>
    </source>
</evidence>
<evidence type="ECO:0000313" key="9">
    <source>
        <dbReference type="EMBL" id="CAD5232003.1"/>
    </source>
</evidence>
<dbReference type="eggNOG" id="KOG0118">
    <property type="taxonomic scope" value="Eukaryota"/>
</dbReference>
<dbReference type="InterPro" id="IPR017455">
    <property type="entry name" value="Znf_FYVE-rel"/>
</dbReference>
<dbReference type="WBParaSite" id="BXY_0216600.1">
    <property type="protein sequence ID" value="BXY_0216600.1"/>
    <property type="gene ID" value="BXY_0216600"/>
</dbReference>
<evidence type="ECO:0000256" key="1">
    <source>
        <dbReference type="ARBA" id="ARBA00022723"/>
    </source>
</evidence>
<evidence type="ECO:0000259" key="8">
    <source>
        <dbReference type="PROSITE" id="PS50826"/>
    </source>
</evidence>
<feature type="domain" description="FYVE-type" evidence="7">
    <location>
        <begin position="461"/>
        <end position="519"/>
    </location>
</feature>
<feature type="domain" description="RUN" evidence="8">
    <location>
        <begin position="55"/>
        <end position="185"/>
    </location>
</feature>
<evidence type="ECO:0000256" key="2">
    <source>
        <dbReference type="ARBA" id="ARBA00022771"/>
    </source>
</evidence>
<dbReference type="eggNOG" id="KOG1729">
    <property type="taxonomic scope" value="Eukaryota"/>
</dbReference>
<protein>
    <submittedName>
        <fullName evidence="9">(pine wood nematode) hypothetical protein</fullName>
    </submittedName>
</protein>
<dbReference type="InterPro" id="IPR011011">
    <property type="entry name" value="Znf_FYVE_PHD"/>
</dbReference>
<dbReference type="Gene3D" id="3.30.40.10">
    <property type="entry name" value="Zinc/RING finger domain, C3HC4 (zinc finger)"/>
    <property type="match status" value="1"/>
</dbReference>
<dbReference type="PROSITE" id="PS50826">
    <property type="entry name" value="RUN"/>
    <property type="match status" value="1"/>
</dbReference>
<evidence type="ECO:0000313" key="12">
    <source>
        <dbReference type="WBParaSite" id="BXY_0216600.1"/>
    </source>
</evidence>
<dbReference type="PANTHER" id="PTHR45956:SF6">
    <property type="entry name" value="RUN DOMAIN-CONTAINING PROTEIN"/>
    <property type="match status" value="1"/>
</dbReference>
<dbReference type="Proteomes" id="UP000582659">
    <property type="component" value="Unassembled WGS sequence"/>
</dbReference>